<dbReference type="Pfam" id="PF00207">
    <property type="entry name" value="A2M"/>
    <property type="match status" value="1"/>
</dbReference>
<proteinExistence type="inferred from homology"/>
<dbReference type="InterPro" id="IPR002890">
    <property type="entry name" value="MG2"/>
</dbReference>
<evidence type="ECO:0000259" key="3">
    <source>
        <dbReference type="SMART" id="SM01359"/>
    </source>
</evidence>
<evidence type="ECO:0000256" key="2">
    <source>
        <dbReference type="ARBA" id="ARBA00022729"/>
    </source>
</evidence>
<keyword evidence="6" id="KW-1185">Reference proteome</keyword>
<dbReference type="Proteomes" id="UP001501333">
    <property type="component" value="Unassembled WGS sequence"/>
</dbReference>
<comment type="caution">
    <text evidence="5">The sequence shown here is derived from an EMBL/GenBank/DDBJ whole genome shotgun (WGS) entry which is preliminary data.</text>
</comment>
<accession>A0ABP7Y5W4</accession>
<evidence type="ECO:0000256" key="1">
    <source>
        <dbReference type="ARBA" id="ARBA00010556"/>
    </source>
</evidence>
<dbReference type="Pfam" id="PF11974">
    <property type="entry name" value="bMG3"/>
    <property type="match status" value="1"/>
</dbReference>
<dbReference type="InterPro" id="IPR041203">
    <property type="entry name" value="Bact_A2M_MG5"/>
</dbReference>
<dbReference type="InterPro" id="IPR008930">
    <property type="entry name" value="Terpenoid_cyclase/PrenylTrfase"/>
</dbReference>
<name>A0ABP7Y5W4_9FLAO</name>
<dbReference type="EMBL" id="BAABAO010000007">
    <property type="protein sequence ID" value="GAA4131255.1"/>
    <property type="molecule type" value="Genomic_DNA"/>
</dbReference>
<dbReference type="InterPro" id="IPR047565">
    <property type="entry name" value="Alpha-macroglob_thiol-ester_cl"/>
</dbReference>
<dbReference type="InterPro" id="IPR041246">
    <property type="entry name" value="Bact_MG10"/>
</dbReference>
<dbReference type="SMART" id="SM01360">
    <property type="entry name" value="A2M"/>
    <property type="match status" value="1"/>
</dbReference>
<dbReference type="Gene3D" id="2.60.40.1930">
    <property type="match status" value="1"/>
</dbReference>
<protein>
    <submittedName>
        <fullName evidence="5">MG2 domain-containing protein</fullName>
    </submittedName>
</protein>
<dbReference type="SUPFAM" id="SSF48239">
    <property type="entry name" value="Terpenoid cyclases/Protein prenyltransferases"/>
    <property type="match status" value="1"/>
</dbReference>
<feature type="domain" description="Alpha-2-macroglobulin bait region" evidence="3">
    <location>
        <begin position="1056"/>
        <end position="1198"/>
    </location>
</feature>
<reference evidence="6" key="1">
    <citation type="journal article" date="2019" name="Int. J. Syst. Evol. Microbiol.">
        <title>The Global Catalogue of Microorganisms (GCM) 10K type strain sequencing project: providing services to taxonomists for standard genome sequencing and annotation.</title>
        <authorList>
            <consortium name="The Broad Institute Genomics Platform"/>
            <consortium name="The Broad Institute Genome Sequencing Center for Infectious Disease"/>
            <person name="Wu L."/>
            <person name="Ma J."/>
        </authorList>
    </citation>
    <scope>NUCLEOTIDE SEQUENCE [LARGE SCALE GENOMIC DNA]</scope>
    <source>
        <strain evidence="6">JCM 17386</strain>
    </source>
</reference>
<dbReference type="Gene3D" id="1.50.10.20">
    <property type="match status" value="1"/>
</dbReference>
<dbReference type="SMART" id="SM01359">
    <property type="entry name" value="A2M_N_2"/>
    <property type="match status" value="1"/>
</dbReference>
<organism evidence="5 6">
    <name type="scientific">Flavobacterium chungbukense</name>
    <dbReference type="NCBI Taxonomy" id="877464"/>
    <lineage>
        <taxon>Bacteria</taxon>
        <taxon>Pseudomonadati</taxon>
        <taxon>Bacteroidota</taxon>
        <taxon>Flavobacteriia</taxon>
        <taxon>Flavobacteriales</taxon>
        <taxon>Flavobacteriaceae</taxon>
        <taxon>Flavobacterium</taxon>
    </lineage>
</organism>
<sequence length="1917" mass="213642">MYFAVRLLTAKRINFSFVNQLTLDKVKVKGLVLVFFVFFIFQSCGRKSAADFNSDFSLFKDYITSFTGGIVSSDSDIRVVLAFDKNDWKPNQELDNDLFDISPSVSGKVVALSTNTIAFIPEKKLKPGTEYQVTLNLDKLTAIPKEKEKELSKFNFTVKTVKQDFTINTADIQSYSKECQYLNCVLKTADNIDLETAKKLVEAKHNGNNLKIKFEKTNGPAKEFRFIIDSIQRQSEATNLEIIYDGSDFDIDQKGQIDFPVTSINEFKIIKVEVPDGNNQQVLINFSEPLEKGQDFAGLVSIQNTNNLKFSTQGNLLKVYFTNQNATKKEDSAPAVVEEPVAVAVDSAAVVVDSSAVAVDTTAVENIVAVVPDEEPEQVITGELLLEVFQGIESQYGKKLEANYSEKISFDQIKPSVRFIKNGTILPSSNNLKLNFEAVNLSAVDVKVYKIYKNNILQFLQYNELNGGQNLKKVAQPIAKTTLNLRESTLVNLTKWNTYALDLSKIIKPEPGAIYRVEFEYKKKYSLYKCETSDDNETESEEEEVDENDVNYSGNSYDDYYYDDYEWRESQDPCSGSYYYNAKIATNILATDLGVIAKRGENKSYLFAVNNIVTTEPVSNARVDLYNFQQQKLATQATSSEGIASFQLDKFAYFAIVTLGDQSTYVKLDDGLSLSVSNFDVAGETLQKGLKGFIYGERGVWRPGDNLYLSFILNDAANKLPKSHPIKFRLNDPNGKTVYQTVQKTNDLNHYAFTVPTNPDAPTGNWEAMVSVGGAKFYKSIKIETIKPNRLKIKNTFSRKTLSASYPNTDNLEVTWLHGAIAKNLNVEMQAKFSQQATTFKGYEKFTFDDVVRQFSTEEINIFSGKLNENGKASVNIQPRLQGQAPGMLRASFITKVYEEGGDFSTDVMSTTYSPYKTYVGLKTPELNKYSMLETRTNNRFEVITVDENGRPKAVRNLEVRIYKVDWRWWWDSSSDNLSNYNSSNATTSYKSLMINTDASGRGSFQFALTDEEWGRYLVRVEDPQDGHATSLTVNIDWPIWSGKTRNRDASTANMLVFSTDKKNYAVGEKAQISFPSSEGGRALISIENGSRVVKTIWAETKKGETKVEVPITGEMAPNVYFNITLLQPHASTKNDSPIRMYGIVPIEVVDKNTILAPTLNMPDVLKPEQAFTVKVGEKSGKEMTYTIAVVDEGLLDLTRFKTPNAWDSFYVREALGVKTWDIYDDVIGAYGGKINQIFSIGGDQDLGGGKAKKANRFKPVVLYYGPFKLGKGETKSHQLKLPKYIGSVRTMVVAGDANTSAYGSVEKATPVKSPLMVLASLPRKISPSEKVTLPVTVFATENKIKNVSIQVKTSNGLKVMGSAVQRLNFAQPDEKMAYFNLVVGAATGIAKVQVIATSGSEKSVYDVEIDMTNPNPVTSTFTDVVLTPNSSKTISWKTFGIAGSNKARLEVSSMPSMNLNGRLQFLIQYPHGCVEQTTSSVFPQLYLGDVADIDSKRKDLIQKNIVAGIARLGNFQLSNGGMPYWQGNAIADDWGTSYAGHFLIEAEKKGYVLPINFKSKWLSYQQKEAKQWRFEPKYGNDLAQAYRLYTLALSGNADLSAMNRLRETKGISNESMLRLAAAYVLAGQKSAGQSLFLKTSIDGSSDGYSYYYYGSSERNRAMALETMLLLDQKQKAFVTATKLAKEMSANQWMSTQTTAYCLYAMSKFAVSNGPKGINIQFSKNGKGETINTSKSVADRSLSVASGSNSITLKNNKANTVYVRVLNTGILPIGEENAIQSDVTASIVFKNRKGSIINVSRINQGTEFVAEVTIKNQRGESIQNVALSQILPSGFEIVNTRFTDYGDAVNNIADYIDIRDDRTNFYFGMKARETKVFRILLNASYLGNYYLPGLQCEAMYDNTFLARTKGFWVEVVK</sequence>
<dbReference type="InterPro" id="IPR041462">
    <property type="entry name" value="Bact_A2M_MG6"/>
</dbReference>
<gene>
    <name evidence="5" type="ORF">GCM10022250_22950</name>
</gene>
<dbReference type="InterPro" id="IPR011625">
    <property type="entry name" value="A2M_N_BRD"/>
</dbReference>
<dbReference type="Pfam" id="PF17973">
    <property type="entry name" value="bMG10"/>
    <property type="match status" value="1"/>
</dbReference>
<dbReference type="CDD" id="cd02891">
    <property type="entry name" value="A2M_like"/>
    <property type="match status" value="1"/>
</dbReference>
<dbReference type="InterPro" id="IPR001599">
    <property type="entry name" value="Macroglobln_a2"/>
</dbReference>
<keyword evidence="2" id="KW-0732">Signal</keyword>
<evidence type="ECO:0000259" key="4">
    <source>
        <dbReference type="SMART" id="SM01360"/>
    </source>
</evidence>
<dbReference type="Pfam" id="PF17972">
    <property type="entry name" value="bMG5"/>
    <property type="match status" value="1"/>
</dbReference>
<dbReference type="Pfam" id="PF01835">
    <property type="entry name" value="MG2"/>
    <property type="match status" value="1"/>
</dbReference>
<dbReference type="Pfam" id="PF07703">
    <property type="entry name" value="A2M_BRD"/>
    <property type="match status" value="1"/>
</dbReference>
<evidence type="ECO:0000313" key="5">
    <source>
        <dbReference type="EMBL" id="GAA4131255.1"/>
    </source>
</evidence>
<evidence type="ECO:0000313" key="6">
    <source>
        <dbReference type="Proteomes" id="UP001501333"/>
    </source>
</evidence>
<feature type="domain" description="Alpha-2-macroglobulin" evidence="4">
    <location>
        <begin position="1261"/>
        <end position="1352"/>
    </location>
</feature>
<dbReference type="Pfam" id="PF07678">
    <property type="entry name" value="TED_complement"/>
    <property type="match status" value="1"/>
</dbReference>
<dbReference type="PANTHER" id="PTHR40094:SF1">
    <property type="entry name" value="UBIQUITIN DOMAIN-CONTAINING PROTEIN"/>
    <property type="match status" value="1"/>
</dbReference>
<dbReference type="Pfam" id="PF17962">
    <property type="entry name" value="bMG6"/>
    <property type="match status" value="1"/>
</dbReference>
<dbReference type="SMART" id="SM01419">
    <property type="entry name" value="Thiol-ester_cl"/>
    <property type="match status" value="1"/>
</dbReference>
<dbReference type="InterPro" id="IPR021868">
    <property type="entry name" value="Alpha_2_Macroglob_MG3"/>
</dbReference>
<dbReference type="InterPro" id="IPR051802">
    <property type="entry name" value="YfhM-like"/>
</dbReference>
<dbReference type="InterPro" id="IPR011626">
    <property type="entry name" value="Alpha-macroglobulin_TED"/>
</dbReference>
<dbReference type="PANTHER" id="PTHR40094">
    <property type="entry name" value="ALPHA-2-MACROGLOBULIN HOMOLOG"/>
    <property type="match status" value="1"/>
</dbReference>
<comment type="similarity">
    <text evidence="1">Belongs to the protease inhibitor I39 (alpha-2-macroglobulin) family. Bacterial alpha-2-macroglobulin subfamily.</text>
</comment>